<dbReference type="InterPro" id="IPR000182">
    <property type="entry name" value="GNAT_dom"/>
</dbReference>
<comment type="caution">
    <text evidence="4">The sequence shown here is derived from an EMBL/GenBank/DDBJ whole genome shotgun (WGS) entry which is preliminary data.</text>
</comment>
<dbReference type="Pfam" id="PF00583">
    <property type="entry name" value="Acetyltransf_1"/>
    <property type="match status" value="1"/>
</dbReference>
<evidence type="ECO:0000259" key="3">
    <source>
        <dbReference type="PROSITE" id="PS51186"/>
    </source>
</evidence>
<dbReference type="Gene3D" id="3.40.630.30">
    <property type="match status" value="1"/>
</dbReference>
<dbReference type="PANTHER" id="PTHR43420">
    <property type="entry name" value="ACETYLTRANSFERASE"/>
    <property type="match status" value="1"/>
</dbReference>
<feature type="domain" description="N-acetyltransferase" evidence="3">
    <location>
        <begin position="3"/>
        <end position="187"/>
    </location>
</feature>
<dbReference type="CDD" id="cd04301">
    <property type="entry name" value="NAT_SF"/>
    <property type="match status" value="1"/>
</dbReference>
<gene>
    <name evidence="4" type="ORF">K8V56_19580</name>
</gene>
<keyword evidence="2" id="KW-0012">Acyltransferase</keyword>
<evidence type="ECO:0000256" key="1">
    <source>
        <dbReference type="ARBA" id="ARBA00022679"/>
    </source>
</evidence>
<dbReference type="InterPro" id="IPR016181">
    <property type="entry name" value="Acyl_CoA_acyltransferase"/>
</dbReference>
<sequence length="187" mass="21372">MKIAIRQARPTDAEEAAPLLIDANGDITKRITGETDWKQVEQSLCELFKRDDNLHSYLYTYIAELDGKFAGIMVLYPGEYEAEFDKNLSEWLRKKGATNFDIDSEALPGELYIDTICINPTFRNVGIGTQLFTYAEEIAKQTGYTKIALNVEIQKESALRLYKRLGYEIVSPWTIIGEPFHHMVKII</sequence>
<dbReference type="PROSITE" id="PS51186">
    <property type="entry name" value="GNAT"/>
    <property type="match status" value="1"/>
</dbReference>
<dbReference type="InterPro" id="IPR050680">
    <property type="entry name" value="YpeA/RimI_acetyltransf"/>
</dbReference>
<dbReference type="AlphaFoldDB" id="A0A921KEN2"/>
<dbReference type="GO" id="GO:0016747">
    <property type="term" value="F:acyltransferase activity, transferring groups other than amino-acyl groups"/>
    <property type="evidence" value="ECO:0007669"/>
    <property type="project" value="InterPro"/>
</dbReference>
<protein>
    <submittedName>
        <fullName evidence="4">GNAT family N-acetyltransferase</fullName>
    </submittedName>
</protein>
<organism evidence="4 5">
    <name type="scientific">Sporosarcina psychrophila</name>
    <name type="common">Bacillus psychrophilus</name>
    <dbReference type="NCBI Taxonomy" id="1476"/>
    <lineage>
        <taxon>Bacteria</taxon>
        <taxon>Bacillati</taxon>
        <taxon>Bacillota</taxon>
        <taxon>Bacilli</taxon>
        <taxon>Bacillales</taxon>
        <taxon>Caryophanaceae</taxon>
        <taxon>Sporosarcina</taxon>
    </lineage>
</organism>
<reference evidence="4" key="2">
    <citation type="submission" date="2021-09" db="EMBL/GenBank/DDBJ databases">
        <authorList>
            <person name="Gilroy R."/>
        </authorList>
    </citation>
    <scope>NUCLEOTIDE SEQUENCE</scope>
    <source>
        <strain evidence="4">CHK171-7178</strain>
    </source>
</reference>
<accession>A0A921KEN2</accession>
<evidence type="ECO:0000256" key="2">
    <source>
        <dbReference type="ARBA" id="ARBA00023315"/>
    </source>
</evidence>
<name>A0A921KEN2_SPOPS</name>
<dbReference type="PANTHER" id="PTHR43420:SF47">
    <property type="entry name" value="N-ACETYLTRANSFERASE DOMAIN-CONTAINING PROTEIN"/>
    <property type="match status" value="1"/>
</dbReference>
<reference evidence="4" key="1">
    <citation type="journal article" date="2021" name="PeerJ">
        <title>Extensive microbial diversity within the chicken gut microbiome revealed by metagenomics and culture.</title>
        <authorList>
            <person name="Gilroy R."/>
            <person name="Ravi A."/>
            <person name="Getino M."/>
            <person name="Pursley I."/>
            <person name="Horton D.L."/>
            <person name="Alikhan N.F."/>
            <person name="Baker D."/>
            <person name="Gharbi K."/>
            <person name="Hall N."/>
            <person name="Watson M."/>
            <person name="Adriaenssens E.M."/>
            <person name="Foster-Nyarko E."/>
            <person name="Jarju S."/>
            <person name="Secka A."/>
            <person name="Antonio M."/>
            <person name="Oren A."/>
            <person name="Chaudhuri R.R."/>
            <person name="La Ragione R."/>
            <person name="Hildebrand F."/>
            <person name="Pallen M.J."/>
        </authorList>
    </citation>
    <scope>NUCLEOTIDE SEQUENCE</scope>
    <source>
        <strain evidence="4">CHK171-7178</strain>
    </source>
</reference>
<keyword evidence="1" id="KW-0808">Transferase</keyword>
<evidence type="ECO:0000313" key="4">
    <source>
        <dbReference type="EMBL" id="HJF33970.1"/>
    </source>
</evidence>
<dbReference type="SUPFAM" id="SSF55729">
    <property type="entry name" value="Acyl-CoA N-acyltransferases (Nat)"/>
    <property type="match status" value="1"/>
</dbReference>
<dbReference type="Proteomes" id="UP000698173">
    <property type="component" value="Unassembled WGS sequence"/>
</dbReference>
<evidence type="ECO:0000313" key="5">
    <source>
        <dbReference type="Proteomes" id="UP000698173"/>
    </source>
</evidence>
<dbReference type="EMBL" id="DYWT01000291">
    <property type="protein sequence ID" value="HJF33970.1"/>
    <property type="molecule type" value="Genomic_DNA"/>
</dbReference>
<proteinExistence type="predicted"/>